<dbReference type="PANTHER" id="PTHR30543:SF21">
    <property type="entry name" value="NAD(P)H-DEPENDENT FMN REDUCTASE LOT6"/>
    <property type="match status" value="1"/>
</dbReference>
<dbReference type="InterPro" id="IPR029039">
    <property type="entry name" value="Flavoprotein-like_sf"/>
</dbReference>
<dbReference type="EMBL" id="JBJKFK010001320">
    <property type="protein sequence ID" value="KAL3313392.1"/>
    <property type="molecule type" value="Genomic_DNA"/>
</dbReference>
<dbReference type="PANTHER" id="PTHR30543">
    <property type="entry name" value="CHROMATE REDUCTASE"/>
    <property type="match status" value="1"/>
</dbReference>
<name>A0ABD2Q2M2_9PLAT</name>
<comment type="caution">
    <text evidence="3">The sequence shown here is derived from an EMBL/GenBank/DDBJ whole genome shotgun (WGS) entry which is preliminary data.</text>
</comment>
<dbReference type="Gene3D" id="3.40.50.360">
    <property type="match status" value="1"/>
</dbReference>
<evidence type="ECO:0000259" key="2">
    <source>
        <dbReference type="Pfam" id="PF03358"/>
    </source>
</evidence>
<sequence>MNNNYQVNKPTAISIYQSLHNWWIAIFIMTKLLVIASSVRDNRNNPRVFNFALRLAAESGFDAQLLDPEAYPELGLLKKPFHFYPDSSKAPDYLREINQKLVNADAFLVVSAEYNASIPPALSNLLDHFAPDVYAYKPAGIVAYTIGTNQCTSVITQLQTWLLYLGCICVPEYLTISEVDRLLTHQGLAIETKAKPRYSKAVADVRRILAQIQFISEPMRERRAHTSNLPEVHGY</sequence>
<dbReference type="InterPro" id="IPR005025">
    <property type="entry name" value="FMN_Rdtase-like_dom"/>
</dbReference>
<organism evidence="3 4">
    <name type="scientific">Cichlidogyrus casuarinus</name>
    <dbReference type="NCBI Taxonomy" id="1844966"/>
    <lineage>
        <taxon>Eukaryota</taxon>
        <taxon>Metazoa</taxon>
        <taxon>Spiralia</taxon>
        <taxon>Lophotrochozoa</taxon>
        <taxon>Platyhelminthes</taxon>
        <taxon>Monogenea</taxon>
        <taxon>Monopisthocotylea</taxon>
        <taxon>Dactylogyridea</taxon>
        <taxon>Ancyrocephalidae</taxon>
        <taxon>Cichlidogyrus</taxon>
    </lineage>
</organism>
<gene>
    <name evidence="3" type="ORF">Ciccas_008009</name>
</gene>
<evidence type="ECO:0000313" key="3">
    <source>
        <dbReference type="EMBL" id="KAL3313392.1"/>
    </source>
</evidence>
<keyword evidence="4" id="KW-1185">Reference proteome</keyword>
<dbReference type="SUPFAM" id="SSF52218">
    <property type="entry name" value="Flavoproteins"/>
    <property type="match status" value="1"/>
</dbReference>
<accession>A0ABD2Q2M2</accession>
<proteinExistence type="predicted"/>
<dbReference type="Proteomes" id="UP001626550">
    <property type="component" value="Unassembled WGS sequence"/>
</dbReference>
<protein>
    <recommendedName>
        <fullName evidence="2">NADPH-dependent FMN reductase-like domain-containing protein</fullName>
    </recommendedName>
</protein>
<keyword evidence="1" id="KW-0812">Transmembrane</keyword>
<feature type="domain" description="NADPH-dependent FMN reductase-like" evidence="2">
    <location>
        <begin position="30"/>
        <end position="178"/>
    </location>
</feature>
<reference evidence="3 4" key="1">
    <citation type="submission" date="2024-11" db="EMBL/GenBank/DDBJ databases">
        <title>Adaptive evolution of stress response genes in parasites aligns with host niche diversity.</title>
        <authorList>
            <person name="Hahn C."/>
            <person name="Resl P."/>
        </authorList>
    </citation>
    <scope>NUCLEOTIDE SEQUENCE [LARGE SCALE GENOMIC DNA]</scope>
    <source>
        <strain evidence="3">EGGRZ-B1_66</strain>
        <tissue evidence="3">Body</tissue>
    </source>
</reference>
<feature type="transmembrane region" description="Helical" evidence="1">
    <location>
        <begin position="20"/>
        <end position="39"/>
    </location>
</feature>
<dbReference type="AlphaFoldDB" id="A0ABD2Q2M2"/>
<evidence type="ECO:0000313" key="4">
    <source>
        <dbReference type="Proteomes" id="UP001626550"/>
    </source>
</evidence>
<keyword evidence="1" id="KW-0472">Membrane</keyword>
<keyword evidence="1" id="KW-1133">Transmembrane helix</keyword>
<dbReference type="Pfam" id="PF03358">
    <property type="entry name" value="FMN_red"/>
    <property type="match status" value="1"/>
</dbReference>
<evidence type="ECO:0000256" key="1">
    <source>
        <dbReference type="SAM" id="Phobius"/>
    </source>
</evidence>
<dbReference type="InterPro" id="IPR050712">
    <property type="entry name" value="NAD(P)H-dep_reductase"/>
</dbReference>